<evidence type="ECO:0000313" key="2">
    <source>
        <dbReference type="Proteomes" id="UP001552594"/>
    </source>
</evidence>
<reference evidence="1 2" key="1">
    <citation type="submission" date="2024-06" db="EMBL/GenBank/DDBJ databases">
        <title>The Natural Products Discovery Center: Release of the First 8490 Sequenced Strains for Exploring Actinobacteria Biosynthetic Diversity.</title>
        <authorList>
            <person name="Kalkreuter E."/>
            <person name="Kautsar S.A."/>
            <person name="Yang D."/>
            <person name="Bader C.D."/>
            <person name="Teijaro C.N."/>
            <person name="Fluegel L."/>
            <person name="Davis C.M."/>
            <person name="Simpson J.R."/>
            <person name="Lauterbach L."/>
            <person name="Steele A.D."/>
            <person name="Gui C."/>
            <person name="Meng S."/>
            <person name="Li G."/>
            <person name="Viehrig K."/>
            <person name="Ye F."/>
            <person name="Su P."/>
            <person name="Kiefer A.F."/>
            <person name="Nichols A."/>
            <person name="Cepeda A.J."/>
            <person name="Yan W."/>
            <person name="Fan B."/>
            <person name="Jiang Y."/>
            <person name="Adhikari A."/>
            <person name="Zheng C.-J."/>
            <person name="Schuster L."/>
            <person name="Cowan T.M."/>
            <person name="Smanski M.J."/>
            <person name="Chevrette M.G."/>
            <person name="De Carvalho L.P.S."/>
            <person name="Shen B."/>
        </authorList>
    </citation>
    <scope>NUCLEOTIDE SEQUENCE [LARGE SCALE GENOMIC DNA]</scope>
    <source>
        <strain evidence="1 2">NPDC052347</strain>
    </source>
</reference>
<sequence>MADHAAKYEALETMYTTFHREGKNFRGLASKVSPAVASSGDAALDHSINAVAELIKELHDALATRIEDHGKKVEYATNSFRNNDANEAEVYEDLTDDKHKAW</sequence>
<dbReference type="Pfam" id="PF19840">
    <property type="entry name" value="DUF6317"/>
    <property type="match status" value="1"/>
</dbReference>
<name>A0ABV3K2Y5_STRON</name>
<evidence type="ECO:0000313" key="1">
    <source>
        <dbReference type="EMBL" id="MEV5509516.1"/>
    </source>
</evidence>
<gene>
    <name evidence="1" type="ORF">AB0L16_24285</name>
</gene>
<comment type="caution">
    <text evidence="1">The sequence shown here is derived from an EMBL/GenBank/DDBJ whole genome shotgun (WGS) entry which is preliminary data.</text>
</comment>
<dbReference type="Proteomes" id="UP001552594">
    <property type="component" value="Unassembled WGS sequence"/>
</dbReference>
<proteinExistence type="predicted"/>
<dbReference type="EMBL" id="JBFAUK010000021">
    <property type="protein sequence ID" value="MEV5509516.1"/>
    <property type="molecule type" value="Genomic_DNA"/>
</dbReference>
<keyword evidence="2" id="KW-1185">Reference proteome</keyword>
<dbReference type="RefSeq" id="WP_109283362.1">
    <property type="nucleotide sequence ID" value="NZ_JBFAUK010000021.1"/>
</dbReference>
<dbReference type="InterPro" id="IPR045558">
    <property type="entry name" value="DUF6317"/>
</dbReference>
<organism evidence="1 2">
    <name type="scientific">Streptomyces orinoci</name>
    <name type="common">Streptoverticillium orinoci</name>
    <dbReference type="NCBI Taxonomy" id="67339"/>
    <lineage>
        <taxon>Bacteria</taxon>
        <taxon>Bacillati</taxon>
        <taxon>Actinomycetota</taxon>
        <taxon>Actinomycetes</taxon>
        <taxon>Kitasatosporales</taxon>
        <taxon>Streptomycetaceae</taxon>
        <taxon>Streptomyces</taxon>
    </lineage>
</organism>
<accession>A0ABV3K2Y5</accession>
<protein>
    <submittedName>
        <fullName evidence="1">DUF6317 family protein</fullName>
    </submittedName>
</protein>